<evidence type="ECO:0000313" key="3">
    <source>
        <dbReference type="Proteomes" id="UP000708208"/>
    </source>
</evidence>
<comment type="caution">
    <text evidence="2">The sequence shown here is derived from an EMBL/GenBank/DDBJ whole genome shotgun (WGS) entry which is preliminary data.</text>
</comment>
<dbReference type="AlphaFoldDB" id="A0A8J2PJM3"/>
<name>A0A8J2PJM3_9HEXA</name>
<feature type="compositionally biased region" description="Low complexity" evidence="1">
    <location>
        <begin position="47"/>
        <end position="66"/>
    </location>
</feature>
<feature type="region of interest" description="Disordered" evidence="1">
    <location>
        <begin position="1"/>
        <end position="77"/>
    </location>
</feature>
<proteinExistence type="predicted"/>
<keyword evidence="3" id="KW-1185">Reference proteome</keyword>
<reference evidence="2" key="1">
    <citation type="submission" date="2021-06" db="EMBL/GenBank/DDBJ databases">
        <authorList>
            <person name="Hodson N. C."/>
            <person name="Mongue J. A."/>
            <person name="Jaron S. K."/>
        </authorList>
    </citation>
    <scope>NUCLEOTIDE SEQUENCE</scope>
</reference>
<evidence type="ECO:0000256" key="1">
    <source>
        <dbReference type="SAM" id="MobiDB-lite"/>
    </source>
</evidence>
<evidence type="ECO:0000313" key="2">
    <source>
        <dbReference type="EMBL" id="CAG7825014.1"/>
    </source>
</evidence>
<feature type="region of interest" description="Disordered" evidence="1">
    <location>
        <begin position="109"/>
        <end position="156"/>
    </location>
</feature>
<feature type="compositionally biased region" description="Basic and acidic residues" evidence="1">
    <location>
        <begin position="1"/>
        <end position="45"/>
    </location>
</feature>
<dbReference type="EMBL" id="CAJVCH010534593">
    <property type="protein sequence ID" value="CAG7825014.1"/>
    <property type="molecule type" value="Genomic_DNA"/>
</dbReference>
<dbReference type="Proteomes" id="UP000708208">
    <property type="component" value="Unassembled WGS sequence"/>
</dbReference>
<feature type="non-terminal residue" evidence="2">
    <location>
        <position position="1"/>
    </location>
</feature>
<organism evidence="2 3">
    <name type="scientific">Allacma fusca</name>
    <dbReference type="NCBI Taxonomy" id="39272"/>
    <lineage>
        <taxon>Eukaryota</taxon>
        <taxon>Metazoa</taxon>
        <taxon>Ecdysozoa</taxon>
        <taxon>Arthropoda</taxon>
        <taxon>Hexapoda</taxon>
        <taxon>Collembola</taxon>
        <taxon>Symphypleona</taxon>
        <taxon>Sminthuridae</taxon>
        <taxon>Allacma</taxon>
    </lineage>
</organism>
<protein>
    <submittedName>
        <fullName evidence="2">Uncharacterized protein</fullName>
    </submittedName>
</protein>
<feature type="non-terminal residue" evidence="2">
    <location>
        <position position="156"/>
    </location>
</feature>
<sequence>SGRYEETTYERFEKSKYDDCEESKYERREKTRFERFNGSSHDRSTDSSFEGSSESQQRSSEGSQLEGMEESSLQRIPYHARIKLPHLAHGPYKYVQRRSAPIKTYRNLDFEPFNRQVHSQSESRRGSGSSCDSNGIYPQDWRHQAKPIPPELLRRY</sequence>
<accession>A0A8J2PJM3</accession>
<gene>
    <name evidence="2" type="ORF">AFUS01_LOCUS35140</name>
</gene>